<dbReference type="PANTHER" id="PTHR42911">
    <property type="entry name" value="MODULATOR OF FTSH PROTEASE HFLC"/>
    <property type="match status" value="1"/>
</dbReference>
<keyword evidence="5" id="KW-0472">Membrane</keyword>
<evidence type="ECO:0000256" key="3">
    <source>
        <dbReference type="ARBA" id="ARBA00022692"/>
    </source>
</evidence>
<keyword evidence="4" id="KW-1133">Transmembrane helix</keyword>
<comment type="similarity">
    <text evidence="2 6">Belongs to the band 7/mec-2 family. HflC subfamily.</text>
</comment>
<dbReference type="AlphaFoldDB" id="A0A6N6VFE9"/>
<dbReference type="CDD" id="cd03405">
    <property type="entry name" value="SPFH_HflC"/>
    <property type="match status" value="1"/>
</dbReference>
<protein>
    <recommendedName>
        <fullName evidence="6">Protein HflC</fullName>
    </recommendedName>
</protein>
<comment type="caution">
    <text evidence="8">The sequence shown here is derived from an EMBL/GenBank/DDBJ whole genome shotgun (WGS) entry which is preliminary data.</text>
</comment>
<dbReference type="InterPro" id="IPR001107">
    <property type="entry name" value="Band_7"/>
</dbReference>
<name>A0A6N6VFE9_9HYPH</name>
<feature type="domain" description="Band 7" evidence="7">
    <location>
        <begin position="22"/>
        <end position="185"/>
    </location>
</feature>
<dbReference type="SUPFAM" id="SSF117892">
    <property type="entry name" value="Band 7/SPFH domain"/>
    <property type="match status" value="1"/>
</dbReference>
<keyword evidence="8" id="KW-0645">Protease</keyword>
<proteinExistence type="inferred from homology"/>
<keyword evidence="9" id="KW-1185">Reference proteome</keyword>
<reference evidence="8 9" key="1">
    <citation type="submission" date="2019-09" db="EMBL/GenBank/DDBJ databases">
        <title>Parvibaculum sedimenti sp. nov., isolated from sediment.</title>
        <authorList>
            <person name="Wang Y."/>
        </authorList>
    </citation>
    <scope>NUCLEOTIDE SEQUENCE [LARGE SCALE GENOMIC DNA]</scope>
    <source>
        <strain evidence="8 9">HXT-9</strain>
    </source>
</reference>
<dbReference type="SMART" id="SM00244">
    <property type="entry name" value="PHB"/>
    <property type="match status" value="1"/>
</dbReference>
<gene>
    <name evidence="8" type="primary">hflC</name>
    <name evidence="8" type="ORF">F2P47_14230</name>
</gene>
<dbReference type="PRINTS" id="PR00721">
    <property type="entry name" value="STOMATIN"/>
</dbReference>
<evidence type="ECO:0000313" key="8">
    <source>
        <dbReference type="EMBL" id="KAB7738956.1"/>
    </source>
</evidence>
<keyword evidence="8" id="KW-0378">Hydrolase</keyword>
<dbReference type="EMBL" id="WESC01000014">
    <property type="protein sequence ID" value="KAB7738956.1"/>
    <property type="molecule type" value="Genomic_DNA"/>
</dbReference>
<dbReference type="InterPro" id="IPR010200">
    <property type="entry name" value="HflC"/>
</dbReference>
<dbReference type="InterPro" id="IPR001972">
    <property type="entry name" value="Stomatin_HflK_fam"/>
</dbReference>
<evidence type="ECO:0000256" key="4">
    <source>
        <dbReference type="ARBA" id="ARBA00022989"/>
    </source>
</evidence>
<dbReference type="RefSeq" id="WP_152217048.1">
    <property type="nucleotide sequence ID" value="NZ_JBAQYD010000391.1"/>
</dbReference>
<dbReference type="Pfam" id="PF01145">
    <property type="entry name" value="Band_7"/>
    <property type="match status" value="1"/>
</dbReference>
<evidence type="ECO:0000313" key="9">
    <source>
        <dbReference type="Proteomes" id="UP000468901"/>
    </source>
</evidence>
<keyword evidence="3" id="KW-0812">Transmembrane</keyword>
<evidence type="ECO:0000256" key="6">
    <source>
        <dbReference type="PIRNR" id="PIRNR005651"/>
    </source>
</evidence>
<evidence type="ECO:0000259" key="7">
    <source>
        <dbReference type="SMART" id="SM00244"/>
    </source>
</evidence>
<dbReference type="GO" id="GO:0008233">
    <property type="term" value="F:peptidase activity"/>
    <property type="evidence" value="ECO:0007669"/>
    <property type="project" value="UniProtKB-KW"/>
</dbReference>
<evidence type="ECO:0000256" key="5">
    <source>
        <dbReference type="ARBA" id="ARBA00023136"/>
    </source>
</evidence>
<dbReference type="PIRSF" id="PIRSF005651">
    <property type="entry name" value="HflC"/>
    <property type="match status" value="1"/>
</dbReference>
<accession>A0A6N6VFE9</accession>
<dbReference type="Gene3D" id="3.30.479.30">
    <property type="entry name" value="Band 7 domain"/>
    <property type="match status" value="1"/>
</dbReference>
<dbReference type="Proteomes" id="UP000468901">
    <property type="component" value="Unassembled WGS sequence"/>
</dbReference>
<evidence type="ECO:0000256" key="1">
    <source>
        <dbReference type="ARBA" id="ARBA00004167"/>
    </source>
</evidence>
<dbReference type="NCBIfam" id="TIGR01932">
    <property type="entry name" value="hflC"/>
    <property type="match status" value="1"/>
</dbReference>
<sequence>MNRSVGIGVIAALIVAALAAYLSLFTVNMTQQAIVLQFGRPVGQVITEPGLYVKVPLIQNVVYIDKRLLNLESPTEEIIASDQKRLVVDAFARYRIVDALKFYQAVRDPRLTETRLQPSFGSALRNTLGDNSLEALVRDNRAGLMRKIQENFNKTASDLGIEIVDVRIRRADLPEANSQAIFRRMQTEREREAAEIRAQGQEQAQRIRSKADRDVTVLLADAERDGQIARGEGDATQNKIYAEAFGQDPEFFAFYRSMQAYKKAIKSDNSTMVVGPDSEFFRYFGNEAGTGAKR</sequence>
<comment type="function">
    <text evidence="6">HflC and HflK could regulate a protease.</text>
</comment>
<dbReference type="GO" id="GO:0006508">
    <property type="term" value="P:proteolysis"/>
    <property type="evidence" value="ECO:0007669"/>
    <property type="project" value="UniProtKB-KW"/>
</dbReference>
<comment type="subcellular location">
    <subcellularLocation>
        <location evidence="1">Membrane</location>
        <topology evidence="1">Single-pass membrane protein</topology>
    </subcellularLocation>
</comment>
<dbReference type="PANTHER" id="PTHR42911:SF1">
    <property type="entry name" value="MODULATOR OF FTSH PROTEASE HFLC"/>
    <property type="match status" value="1"/>
</dbReference>
<evidence type="ECO:0000256" key="2">
    <source>
        <dbReference type="ARBA" id="ARBA00007862"/>
    </source>
</evidence>
<dbReference type="InterPro" id="IPR036013">
    <property type="entry name" value="Band_7/SPFH_dom_sf"/>
</dbReference>
<dbReference type="GO" id="GO:0016020">
    <property type="term" value="C:membrane"/>
    <property type="evidence" value="ECO:0007669"/>
    <property type="project" value="UniProtKB-SubCell"/>
</dbReference>
<organism evidence="8 9">
    <name type="scientific">Parvibaculum sedimenti</name>
    <dbReference type="NCBI Taxonomy" id="2608632"/>
    <lineage>
        <taxon>Bacteria</taxon>
        <taxon>Pseudomonadati</taxon>
        <taxon>Pseudomonadota</taxon>
        <taxon>Alphaproteobacteria</taxon>
        <taxon>Hyphomicrobiales</taxon>
        <taxon>Parvibaculaceae</taxon>
        <taxon>Parvibaculum</taxon>
    </lineage>
</organism>